<name>A0A1I4HES9_9PROT</name>
<dbReference type="AlphaFoldDB" id="A0A1I4HES9"/>
<keyword evidence="1" id="KW-0472">Membrane</keyword>
<evidence type="ECO:0000256" key="1">
    <source>
        <dbReference type="SAM" id="Phobius"/>
    </source>
</evidence>
<evidence type="ECO:0000313" key="2">
    <source>
        <dbReference type="EMBL" id="SFL40177.1"/>
    </source>
</evidence>
<feature type="transmembrane region" description="Helical" evidence="1">
    <location>
        <begin position="7"/>
        <end position="28"/>
    </location>
</feature>
<evidence type="ECO:0000313" key="3">
    <source>
        <dbReference type="Proteomes" id="UP000199533"/>
    </source>
</evidence>
<dbReference type="EMBL" id="FOSP01000079">
    <property type="protein sequence ID" value="SFL40177.1"/>
    <property type="molecule type" value="Genomic_DNA"/>
</dbReference>
<sequence>MSKKLKLFILISVILNVILIGIIAGYSFQHFGLKRGDEIISLLDNSSLPEEKRNSLKKKLREVLPNENKRKNKQEWRDETLAILTAKEFDIDAYRAQLEKRHVERSQNKNNQIEIMTELVSQLNQDERKELAKIFRKNRRL</sequence>
<gene>
    <name evidence="2" type="ORF">SAMN05216302_10798</name>
</gene>
<keyword evidence="3" id="KW-1185">Reference proteome</keyword>
<dbReference type="Pfam" id="PF13801">
    <property type="entry name" value="Metal_resist"/>
    <property type="match status" value="1"/>
</dbReference>
<accession>A0A1I4HES9</accession>
<dbReference type="Proteomes" id="UP000199533">
    <property type="component" value="Unassembled WGS sequence"/>
</dbReference>
<reference evidence="3" key="1">
    <citation type="submission" date="2016-10" db="EMBL/GenBank/DDBJ databases">
        <authorList>
            <person name="Varghese N."/>
            <person name="Submissions S."/>
        </authorList>
    </citation>
    <scope>NUCLEOTIDE SEQUENCE [LARGE SCALE GENOMIC DNA]</scope>
    <source>
        <strain evidence="3">Nm69</strain>
    </source>
</reference>
<keyword evidence="1" id="KW-1133">Transmembrane helix</keyword>
<organism evidence="2 3">
    <name type="scientific">Nitrosomonas aestuarii</name>
    <dbReference type="NCBI Taxonomy" id="52441"/>
    <lineage>
        <taxon>Bacteria</taxon>
        <taxon>Pseudomonadati</taxon>
        <taxon>Pseudomonadota</taxon>
        <taxon>Betaproteobacteria</taxon>
        <taxon>Nitrosomonadales</taxon>
        <taxon>Nitrosomonadaceae</taxon>
        <taxon>Nitrosomonas</taxon>
    </lineage>
</organism>
<protein>
    <submittedName>
        <fullName evidence="2">Uncharacterized membrane protein</fullName>
    </submittedName>
</protein>
<dbReference type="RefSeq" id="WP_090703775.1">
    <property type="nucleotide sequence ID" value="NZ_FOSP01000079.1"/>
</dbReference>
<keyword evidence="1" id="KW-0812">Transmembrane</keyword>
<dbReference type="STRING" id="52441.SAMN05216302_10798"/>
<proteinExistence type="predicted"/>
<dbReference type="InterPro" id="IPR025961">
    <property type="entry name" value="Metal_resist"/>
</dbReference>